<dbReference type="Proteomes" id="UP000095286">
    <property type="component" value="Unplaced"/>
</dbReference>
<proteinExistence type="predicted"/>
<evidence type="ECO:0000313" key="1">
    <source>
        <dbReference type="Proteomes" id="UP000095286"/>
    </source>
</evidence>
<sequence>MVPNAGFVPNNNQPRPYPDSSILSRANVDNEARQKEIFSDMMKVKLGYKEGDEIWVEVVQPDGKSYYFHAFTKNAVWIKPEGNNVKIIQNEIFVKCGMEASKNRDELNVAERKAAAQFKDLNAHPQRQMTGIPQNASNGIQLDPALFWQEHFDQNTERYYYFNVQSKETTWVKPKALIDKDNQARLLAEEEKKNEIARKKTNRAIKTIPVKGTQWSVVWTGDGKIFFHNPSNPSTCQSVWDRPPELFHREDVDAMLRISSDDVTEEPVVTDQSAEKIDHERKDEPVAKRAKMSDSNILNIHSKLISDPTVQKEIEAQKTRELVPYNERACIFKQLMLEKNVSAFSIWEKELTKIIDDERYLLLNKDERKSEYDTFVKERMITEREEKKKKLQIAKKNFHSLLAEAELTSKSLFSSFAAKFCKDERYKKIEKSREREDMFNAFIKNLYQKEKDLKKQGKHDASESFVQLLKTLTSLTKYSRWSSVKRQIDKDERYKNPFLNSELREELFVSHIKKLGSMSKSDEEEESKRKDRLKNKSAAEIALDERRKIVEEEKEATSKNIRHTIESSGRSHCKNIFQTILLEKIKIFDMSWHDAKKILRDDKRYEECDLLSRSDKEKAFEDHLKKLIHERQLQIFELFDQESEINFCSKWRDAEKVLALNPIYKQLYTSDRKLEKDYREWKSVKKDKALGEFKTLLKETKIITHRSKKMNDENPQHLVEVLKILEKDNRYLALNIIPDKRDRVFEDFLEKLERDGPPPVVTCSKDFDKHKKK</sequence>
<organism evidence="1 2">
    <name type="scientific">Rhabditophanes sp. KR3021</name>
    <dbReference type="NCBI Taxonomy" id="114890"/>
    <lineage>
        <taxon>Eukaryota</taxon>
        <taxon>Metazoa</taxon>
        <taxon>Ecdysozoa</taxon>
        <taxon>Nematoda</taxon>
        <taxon>Chromadorea</taxon>
        <taxon>Rhabditida</taxon>
        <taxon>Tylenchina</taxon>
        <taxon>Panagrolaimomorpha</taxon>
        <taxon>Strongyloidoidea</taxon>
        <taxon>Alloionematidae</taxon>
        <taxon>Rhabditophanes</taxon>
    </lineage>
</organism>
<reference evidence="2" key="1">
    <citation type="submission" date="2016-11" db="UniProtKB">
        <authorList>
            <consortium name="WormBaseParasite"/>
        </authorList>
    </citation>
    <scope>IDENTIFICATION</scope>
    <source>
        <strain evidence="2">KR3021</strain>
    </source>
</reference>
<dbReference type="WBParaSite" id="RSKR_0001162200.1">
    <property type="protein sequence ID" value="RSKR_0001162200.1"/>
    <property type="gene ID" value="RSKR_0001162200"/>
</dbReference>
<accession>A0AC35UHI0</accession>
<name>A0AC35UHI0_9BILA</name>
<evidence type="ECO:0000313" key="2">
    <source>
        <dbReference type="WBParaSite" id="RSKR_0001162200.1"/>
    </source>
</evidence>
<protein>
    <submittedName>
        <fullName evidence="2">WW domain-containing protein</fullName>
    </submittedName>
</protein>